<evidence type="ECO:0000256" key="3">
    <source>
        <dbReference type="ARBA" id="ARBA00023163"/>
    </source>
</evidence>
<dbReference type="PROSITE" id="PS51005">
    <property type="entry name" value="NAC"/>
    <property type="match status" value="1"/>
</dbReference>
<evidence type="ECO:0000256" key="1">
    <source>
        <dbReference type="ARBA" id="ARBA00023015"/>
    </source>
</evidence>
<evidence type="ECO:0000256" key="5">
    <source>
        <dbReference type="SAM" id="MobiDB-lite"/>
    </source>
</evidence>
<reference evidence="9" key="2">
    <citation type="submission" date="2025-08" db="UniProtKB">
        <authorList>
            <consortium name="RefSeq"/>
        </authorList>
    </citation>
    <scope>IDENTIFICATION</scope>
    <source>
        <tissue evidence="9">Leaf</tissue>
    </source>
</reference>
<keyword evidence="3" id="KW-0804">Transcription</keyword>
<dbReference type="Pfam" id="PF02365">
    <property type="entry name" value="NAM"/>
    <property type="match status" value="1"/>
</dbReference>
<evidence type="ECO:0000256" key="2">
    <source>
        <dbReference type="ARBA" id="ARBA00023125"/>
    </source>
</evidence>
<dbReference type="PANTHER" id="PTHR31744">
    <property type="entry name" value="PROTEIN CUP-SHAPED COTYLEDON 2-RELATED"/>
    <property type="match status" value="1"/>
</dbReference>
<keyword evidence="1" id="KW-0805">Transcription regulation</keyword>
<sequence>MGGGSATSLAPGFRFHPTDEELVRYYLKRKICNKPFKFDAISVTDVYKSEPWDLPDKSKLKSRDLEWYFFSMLDKKYGNGSKTNRATEMGYWKTTGKDREIRNGSKVVGMKKTLVYHKGRAPRGERTNWVMHEYRLVDEELDKINVHQQDAYVLCRIFQKSGSGPKNGEQYGAPFVEEEWEEEDDIITFVPDPYLASEDHVYVHMDDIDQKPDNLVVYDAIPLPLNFNHGESSNNAETNYSDSINYIQPGNYVDSGGYFDKPEESSEKDQKPIIHDGDLHIDALFQDDEIGCGVQDEHTANLQSSGNIFGTDLSCYNDFPAESNYLTGGEFQDPNSNVLQNDGLYLETNDLSSTQQDGFNFEDYLTIFDEDDENAQYLTFDPSQLMGDEDVFVDQEELFQEVDKEETTGDKQVVEEKEKDEASCSKQVDADATEFEPDYKYPFLKKASHMLGAIPAPPAFASEFPTKAAAIRLNAGQSSGSVHVTAGMITISDSNMGWSYDKIANRELILSYRLVQENASGKLGNSLTRAMLIFMCFWVLLLSVSFKVSTLVTSQ</sequence>
<dbReference type="InterPro" id="IPR003441">
    <property type="entry name" value="NAC-dom"/>
</dbReference>
<organism evidence="8 9">
    <name type="scientific">Camelina sativa</name>
    <name type="common">False flax</name>
    <name type="synonym">Myagrum sativum</name>
    <dbReference type="NCBI Taxonomy" id="90675"/>
    <lineage>
        <taxon>Eukaryota</taxon>
        <taxon>Viridiplantae</taxon>
        <taxon>Streptophyta</taxon>
        <taxon>Embryophyta</taxon>
        <taxon>Tracheophyta</taxon>
        <taxon>Spermatophyta</taxon>
        <taxon>Magnoliopsida</taxon>
        <taxon>eudicotyledons</taxon>
        <taxon>Gunneridae</taxon>
        <taxon>Pentapetalae</taxon>
        <taxon>rosids</taxon>
        <taxon>malvids</taxon>
        <taxon>Brassicales</taxon>
        <taxon>Brassicaceae</taxon>
        <taxon>Camelineae</taxon>
        <taxon>Camelina</taxon>
    </lineage>
</organism>
<evidence type="ECO:0000259" key="7">
    <source>
        <dbReference type="PROSITE" id="PS51005"/>
    </source>
</evidence>
<reference evidence="8" key="1">
    <citation type="journal article" date="2014" name="Nat. Commun.">
        <title>The emerging biofuel crop Camelina sativa retains a highly undifferentiated hexaploid genome structure.</title>
        <authorList>
            <person name="Kagale S."/>
            <person name="Koh C."/>
            <person name="Nixon J."/>
            <person name="Bollina V."/>
            <person name="Clarke W.E."/>
            <person name="Tuteja R."/>
            <person name="Spillane C."/>
            <person name="Robinson S.J."/>
            <person name="Links M.G."/>
            <person name="Clarke C."/>
            <person name="Higgins E.E."/>
            <person name="Huebert T."/>
            <person name="Sharpe A.G."/>
            <person name="Parkin I.A."/>
        </authorList>
    </citation>
    <scope>NUCLEOTIDE SEQUENCE [LARGE SCALE GENOMIC DNA]</scope>
    <source>
        <strain evidence="8">cv. DH55</strain>
    </source>
</reference>
<name>A0ABM0XIY1_CAMSA</name>
<evidence type="ECO:0000313" key="8">
    <source>
        <dbReference type="Proteomes" id="UP000694864"/>
    </source>
</evidence>
<protein>
    <submittedName>
        <fullName evidence="9">NAC domain-containing protein 53</fullName>
    </submittedName>
</protein>
<keyword evidence="6" id="KW-0472">Membrane</keyword>
<keyword evidence="6" id="KW-1133">Transmembrane helix</keyword>
<dbReference type="PANTHER" id="PTHR31744:SF210">
    <property type="entry name" value="NAC DOMAIN-CONTAINING PROTEIN 86-LIKE"/>
    <property type="match status" value="1"/>
</dbReference>
<keyword evidence="8" id="KW-1185">Reference proteome</keyword>
<dbReference type="InterPro" id="IPR036093">
    <property type="entry name" value="NAC_dom_sf"/>
</dbReference>
<dbReference type="Gene3D" id="2.170.150.80">
    <property type="entry name" value="NAC domain"/>
    <property type="match status" value="1"/>
</dbReference>
<feature type="transmembrane region" description="Helical" evidence="6">
    <location>
        <begin position="530"/>
        <end position="552"/>
    </location>
</feature>
<evidence type="ECO:0000256" key="6">
    <source>
        <dbReference type="SAM" id="Phobius"/>
    </source>
</evidence>
<evidence type="ECO:0000313" key="9">
    <source>
        <dbReference type="RefSeq" id="XP_010486664.1"/>
    </source>
</evidence>
<dbReference type="GeneID" id="104764764"/>
<keyword evidence="6" id="KW-0812">Transmembrane</keyword>
<proteinExistence type="predicted"/>
<feature type="domain" description="NAC" evidence="7">
    <location>
        <begin position="9"/>
        <end position="160"/>
    </location>
</feature>
<accession>A0ABM0XIY1</accession>
<dbReference type="SUPFAM" id="SSF101941">
    <property type="entry name" value="NAC domain"/>
    <property type="match status" value="1"/>
</dbReference>
<dbReference type="Proteomes" id="UP000694864">
    <property type="component" value="Chromosome 19"/>
</dbReference>
<keyword evidence="2" id="KW-0238">DNA-binding</keyword>
<keyword evidence="4" id="KW-0539">Nucleus</keyword>
<dbReference type="RefSeq" id="XP_010486664.1">
    <property type="nucleotide sequence ID" value="XM_010488362.2"/>
</dbReference>
<feature type="region of interest" description="Disordered" evidence="5">
    <location>
        <begin position="403"/>
        <end position="423"/>
    </location>
</feature>
<gene>
    <name evidence="9" type="primary">LOC104764764</name>
</gene>
<evidence type="ECO:0000256" key="4">
    <source>
        <dbReference type="ARBA" id="ARBA00023242"/>
    </source>
</evidence>